<sequence length="181" mass="21484">MSIDERINQFLHSEERAPLPYRAGDRVPIRITRIMEYGAFVVTRDQYMAPGLIHVSQIPDGVNLEVNQMIDAEIRQIKDDHKVEFSLMFMEKKESPFQLLEGMKKDLPKKEVPQDEVEQIIQDLSREFGIVSEDSKKKIEEMVEKMGVYRFTKAMMETLPHFQRDLVYHFLEEMNQEREYL</sequence>
<organism evidence="2 3">
    <name type="scientific">Thermoactinomyces mirandus</name>
    <dbReference type="NCBI Taxonomy" id="2756294"/>
    <lineage>
        <taxon>Bacteria</taxon>
        <taxon>Bacillati</taxon>
        <taxon>Bacillota</taxon>
        <taxon>Bacilli</taxon>
        <taxon>Bacillales</taxon>
        <taxon>Thermoactinomycetaceae</taxon>
        <taxon>Thermoactinomyces</taxon>
    </lineage>
</organism>
<dbReference type="InterPro" id="IPR003029">
    <property type="entry name" value="S1_domain"/>
</dbReference>
<dbReference type="AlphaFoldDB" id="A0A7W1XSH5"/>
<dbReference type="Proteomes" id="UP000538292">
    <property type="component" value="Unassembled WGS sequence"/>
</dbReference>
<dbReference type="PROSITE" id="PS50126">
    <property type="entry name" value="S1"/>
    <property type="match status" value="1"/>
</dbReference>
<proteinExistence type="predicted"/>
<dbReference type="RefSeq" id="WP_181739608.1">
    <property type="nucleotide sequence ID" value="NZ_JACEOL010000027.1"/>
</dbReference>
<evidence type="ECO:0000313" key="2">
    <source>
        <dbReference type="EMBL" id="MBA4602260.1"/>
    </source>
</evidence>
<keyword evidence="3" id="KW-1185">Reference proteome</keyword>
<feature type="domain" description="S1 motif" evidence="1">
    <location>
        <begin position="24"/>
        <end position="88"/>
    </location>
</feature>
<dbReference type="Gene3D" id="2.40.50.140">
    <property type="entry name" value="Nucleic acid-binding proteins"/>
    <property type="match status" value="1"/>
</dbReference>
<evidence type="ECO:0000259" key="1">
    <source>
        <dbReference type="PROSITE" id="PS50126"/>
    </source>
</evidence>
<protein>
    <recommendedName>
        <fullName evidence="1">S1 motif domain-containing protein</fullName>
    </recommendedName>
</protein>
<dbReference type="GO" id="GO:0003676">
    <property type="term" value="F:nucleic acid binding"/>
    <property type="evidence" value="ECO:0007669"/>
    <property type="project" value="InterPro"/>
</dbReference>
<name>A0A7W1XSH5_9BACL</name>
<comment type="caution">
    <text evidence="2">The sequence shown here is derived from an EMBL/GenBank/DDBJ whole genome shotgun (WGS) entry which is preliminary data.</text>
</comment>
<evidence type="ECO:0000313" key="3">
    <source>
        <dbReference type="Proteomes" id="UP000538292"/>
    </source>
</evidence>
<dbReference type="EMBL" id="JACEOL010000027">
    <property type="protein sequence ID" value="MBA4602260.1"/>
    <property type="molecule type" value="Genomic_DNA"/>
</dbReference>
<accession>A0A7W1XSH5</accession>
<reference evidence="2 3" key="1">
    <citation type="submission" date="2020-07" db="EMBL/GenBank/DDBJ databases">
        <title>Thermoactinomyces phylogeny.</title>
        <authorList>
            <person name="Dunlap C."/>
        </authorList>
    </citation>
    <scope>NUCLEOTIDE SEQUENCE [LARGE SCALE GENOMIC DNA]</scope>
    <source>
        <strain evidence="2 3">AMNI-1</strain>
    </source>
</reference>
<dbReference type="InterPro" id="IPR012340">
    <property type="entry name" value="NA-bd_OB-fold"/>
</dbReference>
<gene>
    <name evidence="2" type="ORF">H2C83_08005</name>
</gene>